<dbReference type="InterPro" id="IPR001680">
    <property type="entry name" value="WD40_rpt"/>
</dbReference>
<dbReference type="InterPro" id="IPR015943">
    <property type="entry name" value="WD40/YVTN_repeat-like_dom_sf"/>
</dbReference>
<dbReference type="InterPro" id="IPR050505">
    <property type="entry name" value="WDR55/POC1"/>
</dbReference>
<dbReference type="Proteomes" id="UP001589718">
    <property type="component" value="Unassembled WGS sequence"/>
</dbReference>
<reference evidence="5 6" key="1">
    <citation type="submission" date="2024-09" db="EMBL/GenBank/DDBJ databases">
        <authorList>
            <person name="Sun Q."/>
            <person name="Mori K."/>
        </authorList>
    </citation>
    <scope>NUCLEOTIDE SEQUENCE [LARGE SCALE GENOMIC DNA]</scope>
    <source>
        <strain evidence="5 6">JCM 4362</strain>
    </source>
</reference>
<dbReference type="InterPro" id="IPR049052">
    <property type="entry name" value="nSTAND1"/>
</dbReference>
<dbReference type="InterPro" id="IPR019775">
    <property type="entry name" value="WD40_repeat_CS"/>
</dbReference>
<organism evidence="5 6">
    <name type="scientific">Streptomyces cremeus</name>
    <dbReference type="NCBI Taxonomy" id="66881"/>
    <lineage>
        <taxon>Bacteria</taxon>
        <taxon>Bacillati</taxon>
        <taxon>Actinomycetota</taxon>
        <taxon>Actinomycetes</taxon>
        <taxon>Kitasatosporales</taxon>
        <taxon>Streptomycetaceae</taxon>
        <taxon>Streptomyces</taxon>
    </lineage>
</organism>
<dbReference type="SUPFAM" id="SSF50978">
    <property type="entry name" value="WD40 repeat-like"/>
    <property type="match status" value="1"/>
</dbReference>
<dbReference type="InterPro" id="IPR027417">
    <property type="entry name" value="P-loop_NTPase"/>
</dbReference>
<dbReference type="PROSITE" id="PS50082">
    <property type="entry name" value="WD_REPEATS_2"/>
    <property type="match status" value="6"/>
</dbReference>
<dbReference type="PANTHER" id="PTHR44019">
    <property type="entry name" value="WD REPEAT-CONTAINING PROTEIN 55"/>
    <property type="match status" value="1"/>
</dbReference>
<sequence length="971" mass="104678">MARKERPLDSGDTPELAFAASLRQLREKAGSPTYRVLSQRTHYSVTTLSSAAAGRVLPSLPVALAYVRACDGDVGEWEQLWHRSAARIAAGAASAGPEACGAEEGPIAPYPGLAAFQREDGERFFGREDVTDDLVRRLAGHRFVAVFGASGSGKSSLLRAGLLPRLAAGAETSTVLLFTPGPHPLEECAIGLATEAGTTAGRLCAELAADPANLHRLVRQLLAGRPPAAEVILVVDQFEEVFTLCRSEQERAAFISALVTATGAPNSRCRAVLGVRADFYAHCTHHAELLAALAASQVPLGPMTSEQLRQAIVQPAARAGLSVEGALVAALVAECHGKHGTLPLLSHALLETWRRRRGNALTLAGYRAAGGMEGALARTAETFYTSLTPAQQRSARQLFLRLTSLGEGTEDTRRRLPHRELDRDADVTTVLEQAARARLLILDDHHIEVTHEALIRCWPRLHRWLTEDRERLRRHRMLTEAAQLWESLNRDPDVLYRGARLAMVGEFADPSAHRGELTVRERAFLDASRAAEDLRNRGLLHRARRLRRLVALLAVATLAASGAAAYALHAHREITQQRNEILSRNVAGEANSLRDSQPALHAQLMMAAYQLSPTAEARDGLLGAVSKPLPGRGEIVSSVAFTPDGRGLAAGGDVNVQLWNTPETGPPVRAGATRPTGRVASVAFTPDGRTLAVGGFDHTVRLWDVTDRDRPTPTAALTGHTDVVYAVASSPDGRTLATGSYDHTVRLWDLTARPPALRAALTGHRLNVKAVAFSRDGRLLATGGDDRTVQLWNVAQPHEPVRLSVLTGHRNFVTSVTFGPGDRTLVSSSDDRTVRIWDISRPTRPATLSTLTGHREVVIAAALSRDGRLLASGGYDGFARLWNVADPRRPATAGVLGNGGALNAVALSPDGRFLLTGGTDHTARLWPTDPRHAIELGCAGNPAALTRAQWEHYFPDVSFREPCRVQGDTRR</sequence>
<dbReference type="PANTHER" id="PTHR44019:SF8">
    <property type="entry name" value="POC1 CENTRIOLAR PROTEIN HOMOLOG"/>
    <property type="match status" value="1"/>
</dbReference>
<feature type="domain" description="HTH cro/C1-type" evidence="4">
    <location>
        <begin position="21"/>
        <end position="77"/>
    </location>
</feature>
<dbReference type="SUPFAM" id="SSF52540">
    <property type="entry name" value="P-loop containing nucleoside triphosphate hydrolases"/>
    <property type="match status" value="1"/>
</dbReference>
<dbReference type="Gene3D" id="2.130.10.10">
    <property type="entry name" value="YVTN repeat-like/Quinoprotein amine dehydrogenase"/>
    <property type="match status" value="2"/>
</dbReference>
<evidence type="ECO:0000256" key="1">
    <source>
        <dbReference type="ARBA" id="ARBA00022574"/>
    </source>
</evidence>
<dbReference type="SMART" id="SM00530">
    <property type="entry name" value="HTH_XRE"/>
    <property type="match status" value="1"/>
</dbReference>
<accession>A0ABV5PFS4</accession>
<dbReference type="InterPro" id="IPR020472">
    <property type="entry name" value="WD40_PAC1"/>
</dbReference>
<feature type="repeat" description="WD" evidence="3">
    <location>
        <begin position="806"/>
        <end position="847"/>
    </location>
</feature>
<comment type="caution">
    <text evidence="5">The sequence shown here is derived from an EMBL/GenBank/DDBJ whole genome shotgun (WGS) entry which is preliminary data.</text>
</comment>
<keyword evidence="6" id="KW-1185">Reference proteome</keyword>
<dbReference type="InterPro" id="IPR001387">
    <property type="entry name" value="Cro/C1-type_HTH"/>
</dbReference>
<dbReference type="Pfam" id="PF00400">
    <property type="entry name" value="WD40"/>
    <property type="match status" value="7"/>
</dbReference>
<dbReference type="CDD" id="cd00093">
    <property type="entry name" value="HTH_XRE"/>
    <property type="match status" value="1"/>
</dbReference>
<proteinExistence type="predicted"/>
<dbReference type="InterPro" id="IPR036322">
    <property type="entry name" value="WD40_repeat_dom_sf"/>
</dbReference>
<dbReference type="Pfam" id="PF20703">
    <property type="entry name" value="nSTAND1"/>
    <property type="match status" value="1"/>
</dbReference>
<name>A0ABV5PFS4_STRCM</name>
<evidence type="ECO:0000259" key="4">
    <source>
        <dbReference type="SMART" id="SM00530"/>
    </source>
</evidence>
<dbReference type="EMBL" id="JBHMCR010000008">
    <property type="protein sequence ID" value="MFB9521386.1"/>
    <property type="molecule type" value="Genomic_DNA"/>
</dbReference>
<dbReference type="PROSITE" id="PS50294">
    <property type="entry name" value="WD_REPEATS_REGION"/>
    <property type="match status" value="6"/>
</dbReference>
<evidence type="ECO:0000256" key="3">
    <source>
        <dbReference type="PROSITE-ProRule" id="PRU00221"/>
    </source>
</evidence>
<dbReference type="Gene3D" id="3.40.50.300">
    <property type="entry name" value="P-loop containing nucleotide triphosphate hydrolases"/>
    <property type="match status" value="1"/>
</dbReference>
<feature type="repeat" description="WD" evidence="3">
    <location>
        <begin position="761"/>
        <end position="794"/>
    </location>
</feature>
<evidence type="ECO:0000313" key="5">
    <source>
        <dbReference type="EMBL" id="MFB9521386.1"/>
    </source>
</evidence>
<evidence type="ECO:0000313" key="6">
    <source>
        <dbReference type="Proteomes" id="UP001589718"/>
    </source>
</evidence>
<dbReference type="RefSeq" id="WP_345227163.1">
    <property type="nucleotide sequence ID" value="NZ_BAAAXE010000014.1"/>
</dbReference>
<protein>
    <recommendedName>
        <fullName evidence="4">HTH cro/C1-type domain-containing protein</fullName>
    </recommendedName>
</protein>
<feature type="repeat" description="WD" evidence="3">
    <location>
        <begin position="672"/>
        <end position="713"/>
    </location>
</feature>
<dbReference type="CDD" id="cd00200">
    <property type="entry name" value="WD40"/>
    <property type="match status" value="1"/>
</dbReference>
<evidence type="ECO:0000256" key="2">
    <source>
        <dbReference type="ARBA" id="ARBA00022737"/>
    </source>
</evidence>
<feature type="repeat" description="WD" evidence="3">
    <location>
        <begin position="717"/>
        <end position="750"/>
    </location>
</feature>
<dbReference type="PROSITE" id="PS00678">
    <property type="entry name" value="WD_REPEATS_1"/>
    <property type="match status" value="4"/>
</dbReference>
<keyword evidence="1 3" id="KW-0853">WD repeat</keyword>
<dbReference type="PRINTS" id="PR00320">
    <property type="entry name" value="GPROTEINBRPT"/>
</dbReference>
<feature type="repeat" description="WD" evidence="3">
    <location>
        <begin position="851"/>
        <end position="892"/>
    </location>
</feature>
<keyword evidence="2" id="KW-0677">Repeat</keyword>
<dbReference type="SMART" id="SM00320">
    <property type="entry name" value="WD40"/>
    <property type="match status" value="7"/>
</dbReference>
<gene>
    <name evidence="5" type="ORF">ACFFTU_15690</name>
</gene>
<feature type="repeat" description="WD" evidence="3">
    <location>
        <begin position="895"/>
        <end position="926"/>
    </location>
</feature>